<keyword evidence="1" id="KW-1133">Transmembrane helix</keyword>
<gene>
    <name evidence="2" type="ORF">A2210_03045</name>
</gene>
<evidence type="ECO:0000313" key="2">
    <source>
        <dbReference type="EMBL" id="OGM75686.1"/>
    </source>
</evidence>
<protein>
    <submittedName>
        <fullName evidence="2">Uncharacterized protein</fullName>
    </submittedName>
</protein>
<evidence type="ECO:0000313" key="3">
    <source>
        <dbReference type="Proteomes" id="UP000177855"/>
    </source>
</evidence>
<proteinExistence type="predicted"/>
<evidence type="ECO:0000256" key="1">
    <source>
        <dbReference type="SAM" id="Phobius"/>
    </source>
</evidence>
<feature type="transmembrane region" description="Helical" evidence="1">
    <location>
        <begin position="62"/>
        <end position="83"/>
    </location>
</feature>
<keyword evidence="1" id="KW-0472">Membrane</keyword>
<accession>A0A1F8CHX1</accession>
<dbReference type="EMBL" id="MGHS01000049">
    <property type="protein sequence ID" value="OGM75686.1"/>
    <property type="molecule type" value="Genomic_DNA"/>
</dbReference>
<sequence length="86" mass="10019">MAKRRTRKEKERAKHTFTFTFEPDVKRQKKGELKAQNLKLDAYENAKLSAKDSQFEPIKRDIVKSLILASLILGLELVIYLGWNRG</sequence>
<dbReference type="Proteomes" id="UP000177855">
    <property type="component" value="Unassembled WGS sequence"/>
</dbReference>
<dbReference type="STRING" id="1802532.A2210_03045"/>
<name>A0A1F8CHX1_9BACT</name>
<dbReference type="AlphaFoldDB" id="A0A1F8CHX1"/>
<organism evidence="2 3">
    <name type="scientific">Candidatus Woesebacteria bacterium RIFOXYA1_FULL_40_18</name>
    <dbReference type="NCBI Taxonomy" id="1802532"/>
    <lineage>
        <taxon>Bacteria</taxon>
        <taxon>Candidatus Woeseibacteriota</taxon>
    </lineage>
</organism>
<keyword evidence="1" id="KW-0812">Transmembrane</keyword>
<reference evidence="2 3" key="1">
    <citation type="journal article" date="2016" name="Nat. Commun.">
        <title>Thousands of microbial genomes shed light on interconnected biogeochemical processes in an aquifer system.</title>
        <authorList>
            <person name="Anantharaman K."/>
            <person name="Brown C.T."/>
            <person name="Hug L.A."/>
            <person name="Sharon I."/>
            <person name="Castelle C.J."/>
            <person name="Probst A.J."/>
            <person name="Thomas B.C."/>
            <person name="Singh A."/>
            <person name="Wilkins M.J."/>
            <person name="Karaoz U."/>
            <person name="Brodie E.L."/>
            <person name="Williams K.H."/>
            <person name="Hubbard S.S."/>
            <person name="Banfield J.F."/>
        </authorList>
    </citation>
    <scope>NUCLEOTIDE SEQUENCE [LARGE SCALE GENOMIC DNA]</scope>
</reference>
<comment type="caution">
    <text evidence="2">The sequence shown here is derived from an EMBL/GenBank/DDBJ whole genome shotgun (WGS) entry which is preliminary data.</text>
</comment>